<dbReference type="InterPro" id="IPR000146">
    <property type="entry name" value="FBPase_class-1"/>
</dbReference>
<evidence type="ECO:0000256" key="5">
    <source>
        <dbReference type="ARBA" id="ARBA00022801"/>
    </source>
</evidence>
<comment type="similarity">
    <text evidence="2 9">Belongs to the FBPase class 1 family.</text>
</comment>
<dbReference type="GO" id="GO:0006000">
    <property type="term" value="P:fructose metabolic process"/>
    <property type="evidence" value="ECO:0007669"/>
    <property type="project" value="TreeGrafter"/>
</dbReference>
<feature type="binding site" evidence="9">
    <location>
        <position position="65"/>
    </location>
    <ligand>
        <name>Mg(2+)</name>
        <dbReference type="ChEBI" id="CHEBI:18420"/>
        <label>1</label>
    </ligand>
</feature>
<dbReference type="Pfam" id="PF00316">
    <property type="entry name" value="FBPase"/>
    <property type="match status" value="1"/>
</dbReference>
<dbReference type="GO" id="GO:0030388">
    <property type="term" value="P:fructose 1,6-bisphosphate metabolic process"/>
    <property type="evidence" value="ECO:0007669"/>
    <property type="project" value="TreeGrafter"/>
</dbReference>
<keyword evidence="4 9" id="KW-0479">Metal-binding</keyword>
<comment type="cofactor">
    <cofactor evidence="9">
        <name>Mg(2+)</name>
        <dbReference type="ChEBI" id="CHEBI:18420"/>
    </cofactor>
    <text evidence="9">Binds 2 magnesium ions per subunit.</text>
</comment>
<feature type="binding site" evidence="9">
    <location>
        <position position="86"/>
    </location>
    <ligand>
        <name>Mg(2+)</name>
        <dbReference type="ChEBI" id="CHEBI:18420"/>
        <label>1</label>
    </ligand>
</feature>
<dbReference type="Gene3D" id="3.40.190.80">
    <property type="match status" value="1"/>
</dbReference>
<evidence type="ECO:0000259" key="10">
    <source>
        <dbReference type="Pfam" id="PF00316"/>
    </source>
</evidence>
<dbReference type="InterPro" id="IPR044015">
    <property type="entry name" value="FBPase_C_dom"/>
</dbReference>
<feature type="domain" description="Fructose-1-6-bisphosphatase class 1 C-terminal" evidence="11">
    <location>
        <begin position="156"/>
        <end position="279"/>
    </location>
</feature>
<dbReference type="EMBL" id="VOWJ01000031">
    <property type="protein sequence ID" value="TXE86350.1"/>
    <property type="molecule type" value="Genomic_DNA"/>
</dbReference>
<dbReference type="GO" id="GO:0042132">
    <property type="term" value="F:fructose 1,6-bisphosphate 1-phosphatase activity"/>
    <property type="evidence" value="ECO:0007669"/>
    <property type="project" value="UniProtKB-UniRule"/>
</dbReference>
<dbReference type="GO" id="GO:0006002">
    <property type="term" value="P:fructose 6-phosphate metabolic process"/>
    <property type="evidence" value="ECO:0007669"/>
    <property type="project" value="TreeGrafter"/>
</dbReference>
<feature type="binding site" evidence="9">
    <location>
        <position position="190"/>
    </location>
    <ligand>
        <name>substrate</name>
    </ligand>
</feature>
<dbReference type="PIRSF" id="PIRSF500210">
    <property type="entry name" value="FBPtase"/>
    <property type="match status" value="1"/>
</dbReference>
<comment type="caution">
    <text evidence="12">The sequence shown here is derived from an EMBL/GenBank/DDBJ whole genome shotgun (WGS) entry which is preliminary data.</text>
</comment>
<dbReference type="Gene3D" id="3.30.540.10">
    <property type="entry name" value="Fructose-1,6-Bisphosphatase, subunit A, domain 1"/>
    <property type="match status" value="1"/>
</dbReference>
<dbReference type="AlphaFoldDB" id="A0A5C7DZ54"/>
<accession>A0A5C7DZ54</accession>
<dbReference type="SUPFAM" id="SSF56655">
    <property type="entry name" value="Carbohydrate phosphatase"/>
    <property type="match status" value="1"/>
</dbReference>
<dbReference type="GO" id="GO:0005829">
    <property type="term" value="C:cytosol"/>
    <property type="evidence" value="ECO:0007669"/>
    <property type="project" value="TreeGrafter"/>
</dbReference>
<comment type="pathway">
    <text evidence="8">Carbohydrate biosynthesis.</text>
</comment>
<dbReference type="PANTHER" id="PTHR11556">
    <property type="entry name" value="FRUCTOSE-1,6-BISPHOSPHATASE-RELATED"/>
    <property type="match status" value="1"/>
</dbReference>
<dbReference type="EC" id="3.1.3.11" evidence="9"/>
<sequence>MQNIIENIQKAVIKIAQELRYLEDFDYTSSQNATGDTQLKLDVKSDEIITRILKDTKEVKSLISEEKDKQLIVDENQKYIIAYDPLDGSSLVDVNFAIGSIFAIYENDLKAKNLKTAIYAIYGVRLELVICIDTPKLYRLNKNNEFVFVKDLILGEKGKLNATGGTQKNWSSVHKEFIKSLFDEGYRLRYSGAMVSDLHQILLKGGGLFSYPATNDAPNGKLRAYFEVFPFAFIFEKAKGLSSDGKNDSLLTLEFEKIHSSTPCFLGSKYEMEKLKQVYKGL</sequence>
<evidence type="ECO:0000256" key="9">
    <source>
        <dbReference type="HAMAP-Rule" id="MF_01855"/>
    </source>
</evidence>
<evidence type="ECO:0000256" key="8">
    <source>
        <dbReference type="ARBA" id="ARBA00024331"/>
    </source>
</evidence>
<dbReference type="RefSeq" id="WP_147555969.1">
    <property type="nucleotide sequence ID" value="NZ_VOWJ01000031.1"/>
</dbReference>
<reference evidence="12 13" key="1">
    <citation type="submission" date="2019-07" db="EMBL/GenBank/DDBJ databases">
        <title>Rapid identification of Enteric Bacteria from Whole Genome Sequences (WGS) using Average Nucleotide Identity (ANI).</title>
        <authorList>
            <person name="Lane C."/>
        </authorList>
    </citation>
    <scope>NUCLEOTIDE SEQUENCE [LARGE SCALE GENOMIC DNA]</scope>
    <source>
        <strain evidence="12 13">2016D-0084</strain>
    </source>
</reference>
<feature type="binding site" evidence="9">
    <location>
        <position position="84"/>
    </location>
    <ligand>
        <name>Mg(2+)</name>
        <dbReference type="ChEBI" id="CHEBI:18420"/>
        <label>2</label>
    </ligand>
</feature>
<dbReference type="GO" id="GO:0006094">
    <property type="term" value="P:gluconeogenesis"/>
    <property type="evidence" value="ECO:0007669"/>
    <property type="project" value="UniProtKB-UniRule"/>
</dbReference>
<evidence type="ECO:0000256" key="2">
    <source>
        <dbReference type="ARBA" id="ARBA00010941"/>
    </source>
</evidence>
<feature type="domain" description="Fructose-1-6-bisphosphatase class I N-terminal" evidence="10">
    <location>
        <begin position="4"/>
        <end position="134"/>
    </location>
</feature>
<organism evidence="12 13">
    <name type="scientific">Campylobacter volucris</name>
    <dbReference type="NCBI Taxonomy" id="1031542"/>
    <lineage>
        <taxon>Bacteria</taxon>
        <taxon>Pseudomonadati</taxon>
        <taxon>Campylobacterota</taxon>
        <taxon>Epsilonproteobacteria</taxon>
        <taxon>Campylobacterales</taxon>
        <taxon>Campylobacteraceae</taxon>
        <taxon>Campylobacter</taxon>
    </lineage>
</organism>
<evidence type="ECO:0000259" key="11">
    <source>
        <dbReference type="Pfam" id="PF18913"/>
    </source>
</evidence>
<keyword evidence="6 9" id="KW-0460">Magnesium</keyword>
<comment type="catalytic activity">
    <reaction evidence="1 9">
        <text>beta-D-fructose 1,6-bisphosphate + H2O = beta-D-fructose 6-phosphate + phosphate</text>
        <dbReference type="Rhea" id="RHEA:11064"/>
        <dbReference type="ChEBI" id="CHEBI:15377"/>
        <dbReference type="ChEBI" id="CHEBI:32966"/>
        <dbReference type="ChEBI" id="CHEBI:43474"/>
        <dbReference type="ChEBI" id="CHEBI:57634"/>
        <dbReference type="EC" id="3.1.3.11"/>
    </reaction>
</comment>
<dbReference type="PRINTS" id="PR01958">
    <property type="entry name" value="S17BPHPHTASE"/>
</dbReference>
<keyword evidence="5 9" id="KW-0378">Hydrolase</keyword>
<evidence type="ECO:0000256" key="1">
    <source>
        <dbReference type="ARBA" id="ARBA00001273"/>
    </source>
</evidence>
<keyword evidence="7 9" id="KW-0119">Carbohydrate metabolism</keyword>
<dbReference type="InterPro" id="IPR023079">
    <property type="entry name" value="SBPase"/>
</dbReference>
<evidence type="ECO:0000256" key="6">
    <source>
        <dbReference type="ARBA" id="ARBA00022842"/>
    </source>
</evidence>
<feature type="binding site" evidence="9">
    <location>
        <position position="227"/>
    </location>
    <ligand>
        <name>Mg(2+)</name>
        <dbReference type="ChEBI" id="CHEBI:18420"/>
        <label>2</label>
    </ligand>
</feature>
<protein>
    <recommendedName>
        <fullName evidence="9">Fructose-1,6-bisphosphatase class 1</fullName>
        <shortName evidence="9">FBPase class 1</shortName>
        <ecNumber evidence="9">3.1.3.11</ecNumber>
    </recommendedName>
    <alternativeName>
        <fullName evidence="9">D-fructose-1,6-bisphosphate 1-phosphohydrolase class 1</fullName>
    </alternativeName>
</protein>
<evidence type="ECO:0000256" key="3">
    <source>
        <dbReference type="ARBA" id="ARBA00022490"/>
    </source>
</evidence>
<feature type="binding site" evidence="9">
    <location>
        <begin position="87"/>
        <end position="90"/>
    </location>
    <ligand>
        <name>substrate</name>
    </ligand>
</feature>
<dbReference type="InterPro" id="IPR033391">
    <property type="entry name" value="FBPase_N"/>
</dbReference>
<proteinExistence type="inferred from homology"/>
<evidence type="ECO:0000256" key="7">
    <source>
        <dbReference type="ARBA" id="ARBA00023277"/>
    </source>
</evidence>
<evidence type="ECO:0000256" key="4">
    <source>
        <dbReference type="ARBA" id="ARBA00022723"/>
    </source>
</evidence>
<dbReference type="InterPro" id="IPR028343">
    <property type="entry name" value="FBPtase"/>
</dbReference>
<dbReference type="PIRSF" id="PIRSF000904">
    <property type="entry name" value="FBPtase_SBPase"/>
    <property type="match status" value="1"/>
</dbReference>
<feature type="binding site" evidence="9">
    <location>
        <position position="221"/>
    </location>
    <ligand>
        <name>substrate</name>
    </ligand>
</feature>
<dbReference type="GO" id="GO:0000287">
    <property type="term" value="F:magnesium ion binding"/>
    <property type="evidence" value="ECO:0007669"/>
    <property type="project" value="UniProtKB-UniRule"/>
</dbReference>
<dbReference type="HAMAP" id="MF_01855">
    <property type="entry name" value="FBPase_class1"/>
    <property type="match status" value="1"/>
</dbReference>
<evidence type="ECO:0000313" key="13">
    <source>
        <dbReference type="Proteomes" id="UP000321629"/>
    </source>
</evidence>
<feature type="binding site" evidence="9">
    <location>
        <position position="87"/>
    </location>
    <ligand>
        <name>Mg(2+)</name>
        <dbReference type="ChEBI" id="CHEBI:18420"/>
        <label>2</label>
    </ligand>
</feature>
<comment type="caution">
    <text evidence="9">Lacks conserved residue(s) required for the propagation of feature annotation.</text>
</comment>
<gene>
    <name evidence="9" type="primary">fbp</name>
    <name evidence="12" type="ORF">FPD38_06795</name>
</gene>
<comment type="subunit">
    <text evidence="9">Homotetramer.</text>
</comment>
<keyword evidence="3 9" id="KW-0963">Cytoplasm</keyword>
<dbReference type="Pfam" id="PF18913">
    <property type="entry name" value="FBPase_C"/>
    <property type="match status" value="1"/>
</dbReference>
<comment type="subcellular location">
    <subcellularLocation>
        <location evidence="9">Cytoplasm</location>
    </subcellularLocation>
</comment>
<dbReference type="PANTHER" id="PTHR11556:SF35">
    <property type="entry name" value="SEDOHEPTULOSE-1,7-BISPHOSPHATASE, CHLOROPLASTIC"/>
    <property type="match status" value="1"/>
</dbReference>
<evidence type="ECO:0000313" key="12">
    <source>
        <dbReference type="EMBL" id="TXE86350.1"/>
    </source>
</evidence>
<dbReference type="Proteomes" id="UP000321629">
    <property type="component" value="Unassembled WGS sequence"/>
</dbReference>
<dbReference type="NCBIfam" id="NF006782">
    <property type="entry name" value="PRK09293.2-3"/>
    <property type="match status" value="1"/>
</dbReference>
<dbReference type="GO" id="GO:0005986">
    <property type="term" value="P:sucrose biosynthetic process"/>
    <property type="evidence" value="ECO:0007669"/>
    <property type="project" value="TreeGrafter"/>
</dbReference>
<feature type="binding site" evidence="9">
    <location>
        <position position="84"/>
    </location>
    <ligand>
        <name>Mg(2+)</name>
        <dbReference type="ChEBI" id="CHEBI:18420"/>
        <label>1</label>
    </ligand>
</feature>
<name>A0A5C7DZ54_9BACT</name>